<dbReference type="PANTHER" id="PTHR30466:SF1">
    <property type="entry name" value="FMN REDUCTASE (NADH) RUTF"/>
    <property type="match status" value="1"/>
</dbReference>
<dbReference type="GO" id="GO:0010181">
    <property type="term" value="F:FMN binding"/>
    <property type="evidence" value="ECO:0007669"/>
    <property type="project" value="InterPro"/>
</dbReference>
<proteinExistence type="predicted"/>
<dbReference type="GO" id="GO:0042602">
    <property type="term" value="F:riboflavin reductase (NADPH) activity"/>
    <property type="evidence" value="ECO:0007669"/>
    <property type="project" value="TreeGrafter"/>
</dbReference>
<evidence type="ECO:0000313" key="4">
    <source>
        <dbReference type="Proteomes" id="UP000198599"/>
    </source>
</evidence>
<feature type="domain" description="Flavin reductase like" evidence="2">
    <location>
        <begin position="18"/>
        <end position="163"/>
    </location>
</feature>
<dbReference type="EMBL" id="FOVP01000001">
    <property type="protein sequence ID" value="SFN37209.1"/>
    <property type="molecule type" value="Genomic_DNA"/>
</dbReference>
<protein>
    <submittedName>
        <fullName evidence="3">Flavin reductase</fullName>
    </submittedName>
</protein>
<sequence>MLTETRPLVERDRFIGAMRRVAASVTVVTTDGVAGRFGATVSAFSSVSADPPSVLICLNAASRIAKAVARNGRFCVNVLPESGPELADRFAGRHDAQIADRFSGVNTFGPPGSAPLIDGATGFFCEVQQCVTSGSHLIVIGTVHDVLDGEAPPLAWREGGYHRVVPTESAHRMAAE</sequence>
<dbReference type="PANTHER" id="PTHR30466">
    <property type="entry name" value="FLAVIN REDUCTASE"/>
    <property type="match status" value="1"/>
</dbReference>
<keyword evidence="4" id="KW-1185">Reference proteome</keyword>
<dbReference type="InterPro" id="IPR050268">
    <property type="entry name" value="NADH-dep_flavin_reductase"/>
</dbReference>
<dbReference type="Proteomes" id="UP000198599">
    <property type="component" value="Unassembled WGS sequence"/>
</dbReference>
<dbReference type="SMART" id="SM00903">
    <property type="entry name" value="Flavin_Reduct"/>
    <property type="match status" value="1"/>
</dbReference>
<dbReference type="GO" id="GO:0006208">
    <property type="term" value="P:pyrimidine nucleobase catabolic process"/>
    <property type="evidence" value="ECO:0007669"/>
    <property type="project" value="TreeGrafter"/>
</dbReference>
<dbReference type="InterPro" id="IPR012349">
    <property type="entry name" value="Split_barrel_FMN-bd"/>
</dbReference>
<dbReference type="STRING" id="1005928.SAMN04487859_101221"/>
<dbReference type="InterPro" id="IPR002563">
    <property type="entry name" value="Flavin_Rdtase-like_dom"/>
</dbReference>
<keyword evidence="1" id="KW-0560">Oxidoreductase</keyword>
<dbReference type="AlphaFoldDB" id="A0A1I4YI12"/>
<dbReference type="Gene3D" id="2.30.110.10">
    <property type="entry name" value="Electron Transport, Fmn-binding Protein, Chain A"/>
    <property type="match status" value="1"/>
</dbReference>
<accession>A0A1I4YI12</accession>
<dbReference type="SUPFAM" id="SSF50475">
    <property type="entry name" value="FMN-binding split barrel"/>
    <property type="match status" value="1"/>
</dbReference>
<evidence type="ECO:0000313" key="3">
    <source>
        <dbReference type="EMBL" id="SFN37209.1"/>
    </source>
</evidence>
<organism evidence="3 4">
    <name type="scientific">Roseovarius lutimaris</name>
    <dbReference type="NCBI Taxonomy" id="1005928"/>
    <lineage>
        <taxon>Bacteria</taxon>
        <taxon>Pseudomonadati</taxon>
        <taxon>Pseudomonadota</taxon>
        <taxon>Alphaproteobacteria</taxon>
        <taxon>Rhodobacterales</taxon>
        <taxon>Roseobacteraceae</taxon>
        <taxon>Roseovarius</taxon>
    </lineage>
</organism>
<name>A0A1I4YI12_9RHOB</name>
<gene>
    <name evidence="3" type="ORF">SAMN04487859_101221</name>
</gene>
<dbReference type="Pfam" id="PF01613">
    <property type="entry name" value="Flavin_Reduct"/>
    <property type="match status" value="1"/>
</dbReference>
<reference evidence="4" key="1">
    <citation type="submission" date="2016-10" db="EMBL/GenBank/DDBJ databases">
        <authorList>
            <person name="Varghese N."/>
            <person name="Submissions S."/>
        </authorList>
    </citation>
    <scope>NUCLEOTIDE SEQUENCE [LARGE SCALE GENOMIC DNA]</scope>
    <source>
        <strain evidence="4">DSM 28463</strain>
    </source>
</reference>
<evidence type="ECO:0000259" key="2">
    <source>
        <dbReference type="SMART" id="SM00903"/>
    </source>
</evidence>
<evidence type="ECO:0000256" key="1">
    <source>
        <dbReference type="ARBA" id="ARBA00023002"/>
    </source>
</evidence>